<dbReference type="PANTHER" id="PTHR32170:SF4">
    <property type="entry name" value="DUF3437 DOMAIN-CONTAINING PROTEIN-RELATED"/>
    <property type="match status" value="1"/>
</dbReference>
<dbReference type="PANTHER" id="PTHR32170">
    <property type="entry name" value="PROTEASOME ACTIVATOR COMPLEX SUBUNIT 4"/>
    <property type="match status" value="1"/>
</dbReference>
<keyword evidence="3" id="KW-1185">Reference proteome</keyword>
<reference evidence="2 3" key="1">
    <citation type="submission" date="2013-11" db="EMBL/GenBank/DDBJ databases">
        <title>Draft genome of the bovine lungworm Dictyocaulus viviparus.</title>
        <authorList>
            <person name="Mitreva M."/>
        </authorList>
    </citation>
    <scope>NUCLEOTIDE SEQUENCE [LARGE SCALE GENOMIC DNA]</scope>
    <source>
        <strain evidence="2 3">HannoverDv2000</strain>
    </source>
</reference>
<dbReference type="Proteomes" id="UP000053766">
    <property type="component" value="Unassembled WGS sequence"/>
</dbReference>
<dbReference type="InterPro" id="IPR032430">
    <property type="entry name" value="Blm10_mid"/>
</dbReference>
<proteinExistence type="predicted"/>
<protein>
    <recommendedName>
        <fullName evidence="1">Proteasome activator Blm10 middle HEAT repeats region domain-containing protein</fullName>
    </recommendedName>
</protein>
<dbReference type="EMBL" id="KN716287">
    <property type="protein sequence ID" value="KJH47947.1"/>
    <property type="molecule type" value="Genomic_DNA"/>
</dbReference>
<dbReference type="GO" id="GO:0010499">
    <property type="term" value="P:proteasomal ubiquitin-independent protein catabolic process"/>
    <property type="evidence" value="ECO:0007669"/>
    <property type="project" value="TreeGrafter"/>
</dbReference>
<evidence type="ECO:0000313" key="2">
    <source>
        <dbReference type="EMBL" id="KJH47947.1"/>
    </source>
</evidence>
<feature type="domain" description="Proteasome activator Blm10 middle HEAT repeats region" evidence="1">
    <location>
        <begin position="391"/>
        <end position="496"/>
    </location>
</feature>
<evidence type="ECO:0000313" key="3">
    <source>
        <dbReference type="Proteomes" id="UP000053766"/>
    </source>
</evidence>
<accession>A0A0D8XVV1</accession>
<dbReference type="GO" id="GO:0005829">
    <property type="term" value="C:cytosol"/>
    <property type="evidence" value="ECO:0007669"/>
    <property type="project" value="TreeGrafter"/>
</dbReference>
<gene>
    <name evidence="2" type="ORF">DICVIV_05967</name>
</gene>
<organism evidence="2 3">
    <name type="scientific">Dictyocaulus viviparus</name>
    <name type="common">Bovine lungworm</name>
    <dbReference type="NCBI Taxonomy" id="29172"/>
    <lineage>
        <taxon>Eukaryota</taxon>
        <taxon>Metazoa</taxon>
        <taxon>Ecdysozoa</taxon>
        <taxon>Nematoda</taxon>
        <taxon>Chromadorea</taxon>
        <taxon>Rhabditida</taxon>
        <taxon>Rhabditina</taxon>
        <taxon>Rhabditomorpha</taxon>
        <taxon>Strongyloidea</taxon>
        <taxon>Metastrongylidae</taxon>
        <taxon>Dictyocaulus</taxon>
    </lineage>
</organism>
<evidence type="ECO:0000259" key="1">
    <source>
        <dbReference type="Pfam" id="PF16507"/>
    </source>
</evidence>
<dbReference type="GO" id="GO:0005634">
    <property type="term" value="C:nucleus"/>
    <property type="evidence" value="ECO:0007669"/>
    <property type="project" value="TreeGrafter"/>
</dbReference>
<reference evidence="3" key="2">
    <citation type="journal article" date="2016" name="Sci. Rep.">
        <title>Dictyocaulus viviparus genome, variome and transcriptome elucidate lungworm biology and support future intervention.</title>
        <authorList>
            <person name="McNulty S.N."/>
            <person name="Strube C."/>
            <person name="Rosa B.A."/>
            <person name="Martin J.C."/>
            <person name="Tyagi R."/>
            <person name="Choi Y.J."/>
            <person name="Wang Q."/>
            <person name="Hallsworth Pepin K."/>
            <person name="Zhang X."/>
            <person name="Ozersky P."/>
            <person name="Wilson R.K."/>
            <person name="Sternberg P.W."/>
            <person name="Gasser R.B."/>
            <person name="Mitreva M."/>
        </authorList>
    </citation>
    <scope>NUCLEOTIDE SEQUENCE [LARGE SCALE GENOMIC DNA]</scope>
    <source>
        <strain evidence="3">HannoverDv2000</strain>
    </source>
</reference>
<dbReference type="AlphaFoldDB" id="A0A0D8XVV1"/>
<dbReference type="Pfam" id="PF16507">
    <property type="entry name" value="HEAT_PSME4_mid"/>
    <property type="match status" value="1"/>
</dbReference>
<dbReference type="GO" id="GO:0016504">
    <property type="term" value="F:peptidase activator activity"/>
    <property type="evidence" value="ECO:0007669"/>
    <property type="project" value="InterPro"/>
</dbReference>
<dbReference type="GO" id="GO:0070628">
    <property type="term" value="F:proteasome binding"/>
    <property type="evidence" value="ECO:0007669"/>
    <property type="project" value="InterPro"/>
</dbReference>
<dbReference type="STRING" id="29172.A0A0D8XVV1"/>
<sequence length="528" mass="62058">MFDSCLLHTIVVCGDGVLRSWQHWSKKEISCFNGYCASFVPLMRRTHALIRKLAATLNLAYQVSDQRRLLRNSSYDLFLQKPSFVIVEVGSNVSKEEARAFGRHEKKFVLLPYYQQLSLDLDYQFEHIKHGLVLSVLVNENRPALRNYIFSLKKFLEANGFRFSKSDHLKLIRLMYLIMVKKDQWHDVVHYAARALEKLINSGYISGADELIETQNKKRTLEAFHCNEKQKCHFTHDDMVLEWEPVYNLYYGATFGKLEDIDGEKIRAATFQLKRFYKPSDSVKIWERVKVHLAPHYSTKEFCEMAILFLKVKMSTNDHKIHGASLWFETMWKMYEVVEMGRKWGDDLPNFFATLVYNNPDFMDWTPLYDVIFTHIIRALGLCLREGKVVPFMHPSNESEHTLMMFMFLQYLIREFLSRYEEERVKKHRRKVAEKFYLTDTDIKLFVEATLQSILYSLYSKNGRSCDLPAKLLMMLGVLQPCLVFPKFLEKYASSFVLSILPHYAILHGSQSRIELITVILLIDSFLK</sequence>
<name>A0A0D8XVV1_DICVI</name>
<dbReference type="InterPro" id="IPR035309">
    <property type="entry name" value="PSME4"/>
</dbReference>
<dbReference type="OrthoDB" id="17907at2759"/>